<organism evidence="1 2">
    <name type="scientific">Lactococcus lactis subsp. cremoris</name>
    <name type="common">Streptococcus cremoris</name>
    <dbReference type="NCBI Taxonomy" id="1359"/>
    <lineage>
        <taxon>Bacteria</taxon>
        <taxon>Bacillati</taxon>
        <taxon>Bacillota</taxon>
        <taxon>Bacilli</taxon>
        <taxon>Lactobacillales</taxon>
        <taxon>Streptococcaceae</taxon>
        <taxon>Lactococcus</taxon>
    </lineage>
</organism>
<gene>
    <name evidence="1" type="ORF">AB996_1283</name>
</gene>
<evidence type="ECO:0000313" key="1">
    <source>
        <dbReference type="EMBL" id="KZK06507.1"/>
    </source>
</evidence>
<protein>
    <submittedName>
        <fullName evidence="1">Uncharacterized protein</fullName>
    </submittedName>
</protein>
<accession>A0A166JQC4</accession>
<name>A0A166JQC4_LACLC</name>
<dbReference type="Proteomes" id="UP000076519">
    <property type="component" value="Unassembled WGS sequence"/>
</dbReference>
<dbReference type="AlphaFoldDB" id="A0A166JQC4"/>
<proteinExistence type="predicted"/>
<dbReference type="EMBL" id="LIYF01000020">
    <property type="protein sequence ID" value="KZK06507.1"/>
    <property type="molecule type" value="Genomic_DNA"/>
</dbReference>
<evidence type="ECO:0000313" key="2">
    <source>
        <dbReference type="Proteomes" id="UP000076519"/>
    </source>
</evidence>
<reference evidence="1 2" key="1">
    <citation type="submission" date="2015-08" db="EMBL/GenBank/DDBJ databases">
        <title>Draft Genome Sequences of 11 Lactococcus lactis subspecies cremoris strains.</title>
        <authorList>
            <person name="Wels M."/>
            <person name="Backus L."/>
            <person name="Boekhorst J."/>
            <person name="Dijkstra A."/>
            <person name="Beerthuizen M."/>
            <person name="Siezen R."/>
            <person name="Bachmann H."/>
            <person name="Van Hijum S."/>
        </authorList>
    </citation>
    <scope>NUCLEOTIDE SEQUENCE [LARGE SCALE GENOMIC DNA]</scope>
    <source>
        <strain evidence="1 2">KW10</strain>
    </source>
</reference>
<comment type="caution">
    <text evidence="1">The sequence shown here is derived from an EMBL/GenBank/DDBJ whole genome shotgun (WGS) entry which is preliminary data.</text>
</comment>
<dbReference type="PATRIC" id="fig|1359.32.peg.1451"/>
<sequence>MSSIYFIKKFTDRDTSISVKFYSMTKAQKSSKKVLTELSVLSFNP</sequence>